<proteinExistence type="predicted"/>
<reference evidence="1" key="1">
    <citation type="submission" date="2018-05" db="EMBL/GenBank/DDBJ databases">
        <authorList>
            <person name="Lanie J.A."/>
            <person name="Ng W.-L."/>
            <person name="Kazmierczak K.M."/>
            <person name="Andrzejewski T.M."/>
            <person name="Davidsen T.M."/>
            <person name="Wayne K.J."/>
            <person name="Tettelin H."/>
            <person name="Glass J.I."/>
            <person name="Rusch D."/>
            <person name="Podicherti R."/>
            <person name="Tsui H.-C.T."/>
            <person name="Winkler M.E."/>
        </authorList>
    </citation>
    <scope>NUCLEOTIDE SEQUENCE</scope>
</reference>
<accession>A0A382TNW6</accession>
<organism evidence="1">
    <name type="scientific">marine metagenome</name>
    <dbReference type="NCBI Taxonomy" id="408172"/>
    <lineage>
        <taxon>unclassified sequences</taxon>
        <taxon>metagenomes</taxon>
        <taxon>ecological metagenomes</taxon>
    </lineage>
</organism>
<dbReference type="InterPro" id="IPR036866">
    <property type="entry name" value="RibonucZ/Hydroxyglut_hydro"/>
</dbReference>
<dbReference type="AlphaFoldDB" id="A0A382TNW6"/>
<protein>
    <recommendedName>
        <fullName evidence="2">Metallo-beta-lactamase domain-containing protein</fullName>
    </recommendedName>
</protein>
<evidence type="ECO:0000313" key="1">
    <source>
        <dbReference type="EMBL" id="SVD23442.1"/>
    </source>
</evidence>
<name>A0A382TNW6_9ZZZZ</name>
<dbReference type="EMBL" id="UINC01137853">
    <property type="protein sequence ID" value="SVD23442.1"/>
    <property type="molecule type" value="Genomic_DNA"/>
</dbReference>
<feature type="non-terminal residue" evidence="1">
    <location>
        <position position="106"/>
    </location>
</feature>
<evidence type="ECO:0008006" key="2">
    <source>
        <dbReference type="Google" id="ProtNLM"/>
    </source>
</evidence>
<gene>
    <name evidence="1" type="ORF">METZ01_LOCUS376296</name>
</gene>
<sequence>MRPTSGETYDASYTANAKCDIRPDPSSFPYLNQPAEESLMPIPSWKSGLQEIAPNVFAHIHSGVGWDICNSGFIVGDDGVLVIDAMMVASQVRPYLEEIRKVTDKP</sequence>
<dbReference type="SUPFAM" id="SSF56281">
    <property type="entry name" value="Metallo-hydrolase/oxidoreductase"/>
    <property type="match status" value="1"/>
</dbReference>
<dbReference type="Gene3D" id="3.60.15.10">
    <property type="entry name" value="Ribonuclease Z/Hydroxyacylglutathione hydrolase-like"/>
    <property type="match status" value="1"/>
</dbReference>